<dbReference type="GO" id="GO:0008932">
    <property type="term" value="F:lytic endotransglycosylase activity"/>
    <property type="evidence" value="ECO:0007669"/>
    <property type="project" value="UniProtKB-UniRule"/>
</dbReference>
<feature type="site" description="Important for catalytic activity" evidence="7">
    <location>
        <position position="261"/>
    </location>
</feature>
<evidence type="ECO:0000256" key="8">
    <source>
        <dbReference type="SAM" id="MobiDB-lite"/>
    </source>
</evidence>
<evidence type="ECO:0000313" key="11">
    <source>
        <dbReference type="Proteomes" id="UP000025229"/>
    </source>
</evidence>
<dbReference type="Pfam" id="PF02618">
    <property type="entry name" value="YceG"/>
    <property type="match status" value="1"/>
</dbReference>
<dbReference type="KEGG" id="rrd:RradSPS_1365"/>
<reference evidence="9 11" key="1">
    <citation type="submission" date="2014-03" db="EMBL/GenBank/DDBJ databases">
        <title>Complete genome sequence of the Radio-Resistant Rubrobacter radiotolerans RSPS-4.</title>
        <authorList>
            <person name="Egas C.C."/>
            <person name="Barroso C.C."/>
            <person name="Froufe H.J.C."/>
            <person name="Pacheco J.J."/>
            <person name="Albuquerque L.L."/>
            <person name="da Costa M.M.S."/>
        </authorList>
    </citation>
    <scope>NUCLEOTIDE SEQUENCE [LARGE SCALE GENOMIC DNA]</scope>
    <source>
        <strain evidence="9 11">RSPS-4</strain>
    </source>
</reference>
<evidence type="ECO:0000256" key="7">
    <source>
        <dbReference type="HAMAP-Rule" id="MF_02065"/>
    </source>
</evidence>
<dbReference type="GO" id="GO:0071555">
    <property type="term" value="P:cell wall organization"/>
    <property type="evidence" value="ECO:0007669"/>
    <property type="project" value="UniProtKB-KW"/>
</dbReference>
<comment type="catalytic activity">
    <reaction evidence="7">
        <text>a peptidoglycan chain = a peptidoglycan chain with N-acetyl-1,6-anhydromuramyl-[peptide] at the reducing end + a peptidoglycan chain with N-acetylglucosamine at the non-reducing end.</text>
        <dbReference type="EC" id="4.2.2.29"/>
    </reaction>
</comment>
<keyword evidence="3 7" id="KW-1133">Transmembrane helix</keyword>
<reference evidence="10" key="2">
    <citation type="submission" date="2023-11" db="EMBL/GenBank/DDBJ databases">
        <title>MicrobeMod: A computational toolkit for identifying prokaryotic methylation and restriction-modification with nanopore sequencing.</title>
        <authorList>
            <person name="Crits-Christoph A."/>
            <person name="Kang S.C."/>
            <person name="Lee H."/>
            <person name="Ostrov N."/>
        </authorList>
    </citation>
    <scope>NUCLEOTIDE SEQUENCE</scope>
    <source>
        <strain evidence="10">ATCC 51242</strain>
    </source>
</reference>
<dbReference type="Proteomes" id="UP001281130">
    <property type="component" value="Unassembled WGS sequence"/>
</dbReference>
<evidence type="ECO:0000256" key="3">
    <source>
        <dbReference type="ARBA" id="ARBA00022989"/>
    </source>
</evidence>
<dbReference type="CDD" id="cd08010">
    <property type="entry name" value="MltG_like"/>
    <property type="match status" value="1"/>
</dbReference>
<evidence type="ECO:0000313" key="10">
    <source>
        <dbReference type="EMBL" id="MDX5894055.1"/>
    </source>
</evidence>
<evidence type="ECO:0000256" key="1">
    <source>
        <dbReference type="ARBA" id="ARBA00022475"/>
    </source>
</evidence>
<feature type="compositionally biased region" description="Basic residues" evidence="8">
    <location>
        <begin position="1"/>
        <end position="10"/>
    </location>
</feature>
<keyword evidence="2 7" id="KW-0812">Transmembrane</keyword>
<dbReference type="InterPro" id="IPR003770">
    <property type="entry name" value="MLTG-like"/>
</dbReference>
<feature type="region of interest" description="Disordered" evidence="8">
    <location>
        <begin position="1"/>
        <end position="42"/>
    </location>
</feature>
<dbReference type="GO" id="GO:0009252">
    <property type="term" value="P:peptidoglycan biosynthetic process"/>
    <property type="evidence" value="ECO:0007669"/>
    <property type="project" value="UniProtKB-UniRule"/>
</dbReference>
<evidence type="ECO:0000313" key="9">
    <source>
        <dbReference type="EMBL" id="AHY46648.1"/>
    </source>
</evidence>
<dbReference type="NCBIfam" id="TIGR00247">
    <property type="entry name" value="endolytic transglycosylase MltG"/>
    <property type="match status" value="1"/>
</dbReference>
<dbReference type="EC" id="4.2.2.29" evidence="7"/>
<evidence type="ECO:0000256" key="2">
    <source>
        <dbReference type="ARBA" id="ARBA00022692"/>
    </source>
</evidence>
<dbReference type="Gene3D" id="3.30.1490.480">
    <property type="entry name" value="Endolytic murein transglycosylase"/>
    <property type="match status" value="1"/>
</dbReference>
<accession>A0A023X2U6</accession>
<dbReference type="AlphaFoldDB" id="A0A023X2U6"/>
<evidence type="ECO:0000256" key="6">
    <source>
        <dbReference type="ARBA" id="ARBA00023316"/>
    </source>
</evidence>
<sequence>MRRYNRKNTRDRRDLESRLEALESTHRRGRGRKPKRKRGGGGAGSAVFGLLVVATVLGVVYLIVSNAMGSGEVAEAEEHQVEVVQGDTLSSVADKLESQGVIGSSFFFTLQARMSGESADIKPGQYTFAEGEGREEILAKLTAGEAIPTFTVTIPEGLTLEQTAEVVGETGKVTEEEFLQAANKTDYGYAFLEDPAIKNTEGFLFPKSYEFEEGTDARGVVNRLLEQYLIETENVDYASASEELNLSEYELLTVASLIEREAANEEEKPRIASVIYNRIRAGMPLQIDATIQYARGEQKENLSLEDLEIDSPYNTYQNPGLPPGPIASPSLSSIRAALNPEDSNYIYYVLTPDGDEHFFTDDYNEFLQAKAEAGL</sequence>
<comment type="subcellular location">
    <subcellularLocation>
        <location evidence="7">Cell membrane</location>
        <topology evidence="7">Single-pass membrane protein</topology>
    </subcellularLocation>
</comment>
<keyword evidence="4 7" id="KW-0472">Membrane</keyword>
<dbReference type="RefSeq" id="WP_051589485.1">
    <property type="nucleotide sequence ID" value="NZ_CP007514.1"/>
</dbReference>
<protein>
    <recommendedName>
        <fullName evidence="7">Endolytic murein transglycosylase</fullName>
        <ecNumber evidence="7">4.2.2.29</ecNumber>
    </recommendedName>
    <alternativeName>
        <fullName evidence="7">Peptidoglycan lytic transglycosylase</fullName>
    </alternativeName>
    <alternativeName>
        <fullName evidence="7">Peptidoglycan polymerization terminase</fullName>
    </alternativeName>
</protein>
<keyword evidence="11" id="KW-1185">Reference proteome</keyword>
<feature type="transmembrane region" description="Helical" evidence="7">
    <location>
        <begin position="40"/>
        <end position="64"/>
    </location>
</feature>
<feature type="compositionally biased region" description="Basic residues" evidence="8">
    <location>
        <begin position="27"/>
        <end position="39"/>
    </location>
</feature>
<dbReference type="Proteomes" id="UP000025229">
    <property type="component" value="Chromosome"/>
</dbReference>
<gene>
    <name evidence="7 10" type="primary">mltG</name>
    <name evidence="9" type="ORF">RradSPS_1365</name>
    <name evidence="10" type="ORF">SIL72_08440</name>
</gene>
<proteinExistence type="inferred from homology"/>
<organism evidence="9 11">
    <name type="scientific">Rubrobacter radiotolerans</name>
    <name type="common">Arthrobacter radiotolerans</name>
    <dbReference type="NCBI Taxonomy" id="42256"/>
    <lineage>
        <taxon>Bacteria</taxon>
        <taxon>Bacillati</taxon>
        <taxon>Actinomycetota</taxon>
        <taxon>Rubrobacteria</taxon>
        <taxon>Rubrobacterales</taxon>
        <taxon>Rubrobacteraceae</taxon>
        <taxon>Rubrobacter</taxon>
    </lineage>
</organism>
<dbReference type="PANTHER" id="PTHR30518">
    <property type="entry name" value="ENDOLYTIC MUREIN TRANSGLYCOSYLASE"/>
    <property type="match status" value="1"/>
</dbReference>
<comment type="function">
    <text evidence="7">Functions as a peptidoglycan terminase that cleaves nascent peptidoglycan strands endolytically to terminate their elongation.</text>
</comment>
<dbReference type="STRING" id="42256.RradSPS_1365"/>
<comment type="similarity">
    <text evidence="7">Belongs to the transglycosylase MltG family.</text>
</comment>
<evidence type="ECO:0000256" key="5">
    <source>
        <dbReference type="ARBA" id="ARBA00023239"/>
    </source>
</evidence>
<dbReference type="HAMAP" id="MF_02065">
    <property type="entry name" value="MltG"/>
    <property type="match status" value="1"/>
</dbReference>
<dbReference type="PATRIC" id="fig|42256.3.peg.1382"/>
<dbReference type="eggNOG" id="COG1559">
    <property type="taxonomic scope" value="Bacteria"/>
</dbReference>
<evidence type="ECO:0000256" key="4">
    <source>
        <dbReference type="ARBA" id="ARBA00023136"/>
    </source>
</evidence>
<dbReference type="EMBL" id="JAWXXX010000001">
    <property type="protein sequence ID" value="MDX5894055.1"/>
    <property type="molecule type" value="Genomic_DNA"/>
</dbReference>
<dbReference type="HOGENOM" id="CLU_025574_2_2_11"/>
<dbReference type="GO" id="GO:0005886">
    <property type="term" value="C:plasma membrane"/>
    <property type="evidence" value="ECO:0007669"/>
    <property type="project" value="UniProtKB-SubCell"/>
</dbReference>
<keyword evidence="5 7" id="KW-0456">Lyase</keyword>
<keyword evidence="6 7" id="KW-0961">Cell wall biogenesis/degradation</keyword>
<feature type="compositionally biased region" description="Basic and acidic residues" evidence="8">
    <location>
        <begin position="11"/>
        <end position="26"/>
    </location>
</feature>
<dbReference type="PANTHER" id="PTHR30518:SF2">
    <property type="entry name" value="ENDOLYTIC MUREIN TRANSGLYCOSYLASE"/>
    <property type="match status" value="1"/>
</dbReference>
<keyword evidence="1 7" id="KW-1003">Cell membrane</keyword>
<dbReference type="EMBL" id="CP007514">
    <property type="protein sequence ID" value="AHY46648.1"/>
    <property type="molecule type" value="Genomic_DNA"/>
</dbReference>
<name>A0A023X2U6_RUBRA</name>